<evidence type="ECO:0000256" key="2">
    <source>
        <dbReference type="ARBA" id="ARBA00006636"/>
    </source>
</evidence>
<dbReference type="STRING" id="933852.A0A0C3BQM3"/>
<dbReference type="EMBL" id="KN824277">
    <property type="protein sequence ID" value="KIM33736.1"/>
    <property type="molecule type" value="Genomic_DNA"/>
</dbReference>
<reference evidence="19" key="2">
    <citation type="submission" date="2015-01" db="EMBL/GenBank/DDBJ databases">
        <title>Evolutionary Origins and Diversification of the Mycorrhizal Mutualists.</title>
        <authorList>
            <consortium name="DOE Joint Genome Institute"/>
            <consortium name="Mycorrhizal Genomics Consortium"/>
            <person name="Kohler A."/>
            <person name="Kuo A."/>
            <person name="Nagy L.G."/>
            <person name="Floudas D."/>
            <person name="Copeland A."/>
            <person name="Barry K.W."/>
            <person name="Cichocki N."/>
            <person name="Veneault-Fourrey C."/>
            <person name="LaButti K."/>
            <person name="Lindquist E.A."/>
            <person name="Lipzen A."/>
            <person name="Lundell T."/>
            <person name="Morin E."/>
            <person name="Murat C."/>
            <person name="Riley R."/>
            <person name="Ohm R."/>
            <person name="Sun H."/>
            <person name="Tunlid A."/>
            <person name="Henrissat B."/>
            <person name="Grigoriev I.V."/>
            <person name="Hibbett D.S."/>
            <person name="Martin F."/>
        </authorList>
    </citation>
    <scope>NUCLEOTIDE SEQUENCE [LARGE SCALE GENOMIC DNA]</scope>
    <source>
        <strain evidence="19">MAFF 305830</strain>
    </source>
</reference>
<feature type="compositionally biased region" description="Polar residues" evidence="15">
    <location>
        <begin position="321"/>
        <end position="344"/>
    </location>
</feature>
<evidence type="ECO:0000256" key="9">
    <source>
        <dbReference type="ARBA" id="ARBA00022963"/>
    </source>
</evidence>
<dbReference type="FunFam" id="3.40.1090.10:FF:000007">
    <property type="entry name" value="Lysophospholipase NTE1"/>
    <property type="match status" value="1"/>
</dbReference>
<dbReference type="PROSITE" id="PS01237">
    <property type="entry name" value="UPF0028"/>
    <property type="match status" value="1"/>
</dbReference>
<comment type="catalytic activity">
    <reaction evidence="14">
        <text>a 1-acyl-sn-glycero-3-phosphocholine + H2O = sn-glycerol 3-phosphocholine + a fatty acid + H(+)</text>
        <dbReference type="Rhea" id="RHEA:15177"/>
        <dbReference type="ChEBI" id="CHEBI:15377"/>
        <dbReference type="ChEBI" id="CHEBI:15378"/>
        <dbReference type="ChEBI" id="CHEBI:16870"/>
        <dbReference type="ChEBI" id="CHEBI:28868"/>
        <dbReference type="ChEBI" id="CHEBI:58168"/>
        <dbReference type="EC" id="3.1.1.5"/>
    </reaction>
</comment>
<dbReference type="SUPFAM" id="SSF51206">
    <property type="entry name" value="cAMP-binding domain-like"/>
    <property type="match status" value="3"/>
</dbReference>
<dbReference type="EC" id="3.1.1.5" evidence="3 14"/>
<feature type="region of interest" description="Disordered" evidence="15">
    <location>
        <begin position="227"/>
        <end position="367"/>
    </location>
</feature>
<comment type="function">
    <text evidence="14">Intracellular phospholipase B that catalyzes the double deacylation of phosphatidylcholine (PC) to glycerophosphocholine (GroPCho). Plays an important role in membrane lipid homeostasis.</text>
</comment>
<evidence type="ECO:0000256" key="4">
    <source>
        <dbReference type="ARBA" id="ARBA00018317"/>
    </source>
</evidence>
<feature type="active site" description="Nucleophile" evidence="13">
    <location>
        <position position="1267"/>
    </location>
</feature>
<evidence type="ECO:0000256" key="14">
    <source>
        <dbReference type="RuleBase" id="RU362043"/>
    </source>
</evidence>
<feature type="transmembrane region" description="Helical" evidence="14">
    <location>
        <begin position="57"/>
        <end position="77"/>
    </location>
</feature>
<dbReference type="InterPro" id="IPR056556">
    <property type="entry name" value="NTE1_P-loop_dom"/>
</dbReference>
<feature type="compositionally biased region" description="Polar residues" evidence="15">
    <location>
        <begin position="562"/>
        <end position="578"/>
    </location>
</feature>
<keyword evidence="11 13" id="KW-0443">Lipid metabolism</keyword>
<sequence>MDTQRELHPLLSLISACFSVIFWLLTWVKASANFLLLSLPRLVYAILSYSFTLTLNFYALAFLFCASVICLSFLIRFRYLSSYKELRELPLGKPSVLELHPDVNKSEEPTSFHNYLDEFLQAVRVFGFLEKPVFHELARHLQTRRLIAGDTLPLGGDKNFYCVVDGTVQVFAPPGSQQDADADDNWDTDMGGYQLLNEVGSGGTLSSLFTILSLFTEDIQLRWSDSVPTPASSAALSPSSSASQRSSLRKRGRYNSDVSQMDLGAPAETAKATSPTVRRKGSVVSESSSISSASTVHVSHETPTISTTALDTTSYDEPEQDWTQTTWSPPSEGSPSTPQEMSSRQDSDYFNPPQTQRSKTQKPLTPLQQGTIARATSDATLAVIPAEAFRRLTQKYPKASAHIVQVILTRFSRVTFQSAHKYLGLTSELLRTEKAINDIACHPLPRSFYEGGGIESLRQRFQYTGPPNVESAVSDEESDYFNQTSDDSRTRLLGKKGSGSTTHSRRGTIGRTLTGNASLASTSTVVSGATLRTTTDTLSSSPNDIPPRPASALPQLPKQPEAASSSPITPFKPSSSRTAVHAGDLHTSTGKLTENIRGLTRSSILSTPHKPRRLSGSTSTLMREANRLQSEDFDLREEVMSCIAKSIGLLQPPLSAHDSTQASPMPFGNGSEFGKSGASQASAMFNPSFSSLLQGDDAASSLSSSMLSASQGTTYMTGLDNEVEILSFPAGSLIVKASEKNAGLFYVIDGLLDVSIPVDEPTPKPPSPPQKPNPHKRTASRVSARGQSTVEGNAKTMKHLFTVKPGGIAGYLASLSGIPSYVDIRAKTDVYVGLLPAKTLEKLLEKKPIVLLTLAKRLISLLSPLVLHVDSSLDWTQLTSGQVLWRPGDVSDSFYIVINGRLRAITERDNGEVTIVGEYGQGDTVGELDVITNQPRKTTLHAIRDTELARMPMALFNAISARHPQTTVQLLRMIATRVRDEVGNVAISKIPPTLNIGNGVQDLSGRNNFNLKTVAILPAHRNVPVDAFAKRLQTALEDIGAPCSFLNQSVVMTHLGKHAFTRIGKLKVAGWLADLEQRYRIVLYVADSPVGSPWTQTCIRQADFIMVVAFGDEPTVGDYERLLISSKTTARKELVLLHPTRSVTPGTTRRSLKERPWASAHFHVELPGIEVSKTAPILEDPAAVAAFKKVKDKVQSEIQKYRGSSTTLPRPRRLPQMSDFARLARHLCGKSIGVVLGGGGARGLSHVGMIRALEEQGIPIDHIGGTSIGALIGGLYAEEGDIISCTARAKQFSMRMGNMWRLASDLTWPIVAYTTGHEFNRSLYKAFYDSHIEDMWLPFFCNSTNILASRQEIHDSGYAWRYIRASMTLVGLLPPLSDNGRVLVDGGYVDNLPVTAMQSQGTSSVFAIDVGSLDDNTPRHFGDTVSGSWMLLNRWNPFSSARSVPPIAEIQTRLAYVSSIRNLEEAKVAPNCLYAALPVQEVRL</sequence>
<dbReference type="Proteomes" id="UP000054097">
    <property type="component" value="Unassembled WGS sequence"/>
</dbReference>
<comment type="similarity">
    <text evidence="2 14">Belongs to the NTE family.</text>
</comment>
<feature type="region of interest" description="Disordered" evidence="15">
    <location>
        <begin position="465"/>
        <end position="620"/>
    </location>
</feature>
<dbReference type="PANTHER" id="PTHR14226">
    <property type="entry name" value="NEUROPATHY TARGET ESTERASE/SWISS CHEESE D.MELANOGASTER"/>
    <property type="match status" value="1"/>
</dbReference>
<dbReference type="GO" id="GO:0046470">
    <property type="term" value="P:phosphatidylcholine metabolic process"/>
    <property type="evidence" value="ECO:0007669"/>
    <property type="project" value="InterPro"/>
</dbReference>
<dbReference type="InterPro" id="IPR050301">
    <property type="entry name" value="NTE"/>
</dbReference>
<evidence type="ECO:0000256" key="7">
    <source>
        <dbReference type="ARBA" id="ARBA00022801"/>
    </source>
</evidence>
<keyword evidence="5 14" id="KW-0812">Transmembrane</keyword>
<feature type="short sequence motif" description="DGA/G" evidence="13">
    <location>
        <begin position="1385"/>
        <end position="1387"/>
    </location>
</feature>
<feature type="compositionally biased region" description="Low complexity" evidence="15">
    <location>
        <begin position="282"/>
        <end position="297"/>
    </location>
</feature>
<feature type="compositionally biased region" description="Polar residues" evidence="15">
    <location>
        <begin position="301"/>
        <end position="313"/>
    </location>
</feature>
<gene>
    <name evidence="18" type="ORF">M408DRAFT_13538</name>
</gene>
<dbReference type="Gene3D" id="2.60.120.10">
    <property type="entry name" value="Jelly Rolls"/>
    <property type="match status" value="3"/>
</dbReference>
<name>A0A0C3BQM3_SERVB</name>
<keyword evidence="8 14" id="KW-0256">Endoplasmic reticulum</keyword>
<keyword evidence="9 13" id="KW-0442">Lipid degradation</keyword>
<accession>A0A0C3BQM3</accession>
<keyword evidence="12 14" id="KW-0472">Membrane</keyword>
<dbReference type="CDD" id="cd00038">
    <property type="entry name" value="CAP_ED"/>
    <property type="match status" value="2"/>
</dbReference>
<reference evidence="18 19" key="1">
    <citation type="submission" date="2014-04" db="EMBL/GenBank/DDBJ databases">
        <authorList>
            <consortium name="DOE Joint Genome Institute"/>
            <person name="Kuo A."/>
            <person name="Zuccaro A."/>
            <person name="Kohler A."/>
            <person name="Nagy L.G."/>
            <person name="Floudas D."/>
            <person name="Copeland A."/>
            <person name="Barry K.W."/>
            <person name="Cichocki N."/>
            <person name="Veneault-Fourrey C."/>
            <person name="LaButti K."/>
            <person name="Lindquist E.A."/>
            <person name="Lipzen A."/>
            <person name="Lundell T."/>
            <person name="Morin E."/>
            <person name="Murat C."/>
            <person name="Sun H."/>
            <person name="Tunlid A."/>
            <person name="Henrissat B."/>
            <person name="Grigoriev I.V."/>
            <person name="Hibbett D.S."/>
            <person name="Martin F."/>
            <person name="Nordberg H.P."/>
            <person name="Cantor M.N."/>
            <person name="Hua S.X."/>
        </authorList>
    </citation>
    <scope>NUCLEOTIDE SEQUENCE [LARGE SCALE GENOMIC DNA]</scope>
    <source>
        <strain evidence="18 19">MAFF 305830</strain>
    </source>
</reference>
<dbReference type="OrthoDB" id="421051at2759"/>
<dbReference type="InterPro" id="IPR002641">
    <property type="entry name" value="PNPLA_dom"/>
</dbReference>
<feature type="active site" description="Proton acceptor" evidence="13">
    <location>
        <position position="1385"/>
    </location>
</feature>
<evidence type="ECO:0000256" key="12">
    <source>
        <dbReference type="ARBA" id="ARBA00023136"/>
    </source>
</evidence>
<keyword evidence="6" id="KW-0677">Repeat</keyword>
<keyword evidence="10 14" id="KW-1133">Transmembrane helix</keyword>
<evidence type="ECO:0000313" key="18">
    <source>
        <dbReference type="EMBL" id="KIM33736.1"/>
    </source>
</evidence>
<evidence type="ECO:0000256" key="5">
    <source>
        <dbReference type="ARBA" id="ARBA00022692"/>
    </source>
</evidence>
<keyword evidence="7 13" id="KW-0378">Hydrolase</keyword>
<evidence type="ECO:0000256" key="11">
    <source>
        <dbReference type="ARBA" id="ARBA00023098"/>
    </source>
</evidence>
<protein>
    <recommendedName>
        <fullName evidence="4 14">Lysophospholipase NTE1</fullName>
        <ecNumber evidence="3 14">3.1.1.5</ecNumber>
    </recommendedName>
    <alternativeName>
        <fullName evidence="14">Intracellular phospholipase B</fullName>
    </alternativeName>
</protein>
<feature type="short sequence motif" description="GXGXXG" evidence="13">
    <location>
        <begin position="1238"/>
        <end position="1243"/>
    </location>
</feature>
<feature type="compositionally biased region" description="Polar residues" evidence="15">
    <location>
        <begin position="352"/>
        <end position="367"/>
    </location>
</feature>
<dbReference type="InterPro" id="IPR018490">
    <property type="entry name" value="cNMP-bd_dom_sf"/>
</dbReference>
<dbReference type="Pfam" id="PF24179">
    <property type="entry name" value="NTE_Ploop"/>
    <property type="match status" value="1"/>
</dbReference>
<feature type="domain" description="Cyclic nucleotide-binding" evidence="16">
    <location>
        <begin position="857"/>
        <end position="959"/>
    </location>
</feature>
<dbReference type="HOGENOM" id="CLU_000960_1_1_1"/>
<evidence type="ECO:0000259" key="16">
    <source>
        <dbReference type="PROSITE" id="PS50042"/>
    </source>
</evidence>
<evidence type="ECO:0000256" key="10">
    <source>
        <dbReference type="ARBA" id="ARBA00022989"/>
    </source>
</evidence>
<evidence type="ECO:0000256" key="15">
    <source>
        <dbReference type="SAM" id="MobiDB-lite"/>
    </source>
</evidence>
<keyword evidence="19" id="KW-1185">Reference proteome</keyword>
<evidence type="ECO:0000256" key="8">
    <source>
        <dbReference type="ARBA" id="ARBA00022824"/>
    </source>
</evidence>
<evidence type="ECO:0000313" key="19">
    <source>
        <dbReference type="Proteomes" id="UP000054097"/>
    </source>
</evidence>
<dbReference type="InterPro" id="IPR016035">
    <property type="entry name" value="Acyl_Trfase/lysoPLipase"/>
</dbReference>
<dbReference type="GO" id="GO:0004622">
    <property type="term" value="F:phosphatidylcholine lysophospholipase activity"/>
    <property type="evidence" value="ECO:0007669"/>
    <property type="project" value="UniProtKB-EC"/>
</dbReference>
<dbReference type="PANTHER" id="PTHR14226:SF29">
    <property type="entry name" value="NEUROPATHY TARGET ESTERASE SWS"/>
    <property type="match status" value="1"/>
</dbReference>
<feature type="short sequence motif" description="GXSXG" evidence="13">
    <location>
        <begin position="1265"/>
        <end position="1269"/>
    </location>
</feature>
<feature type="region of interest" description="Disordered" evidence="15">
    <location>
        <begin position="758"/>
        <end position="789"/>
    </location>
</feature>
<feature type="domain" description="PNPLA" evidence="17">
    <location>
        <begin position="1234"/>
        <end position="1398"/>
    </location>
</feature>
<comment type="subcellular location">
    <subcellularLocation>
        <location evidence="1 14">Endoplasmic reticulum membrane</location>
    </subcellularLocation>
</comment>
<feature type="compositionally biased region" description="Low complexity" evidence="15">
    <location>
        <begin position="230"/>
        <end position="246"/>
    </location>
</feature>
<evidence type="ECO:0000256" key="13">
    <source>
        <dbReference type="PROSITE-ProRule" id="PRU01161"/>
    </source>
</evidence>
<evidence type="ECO:0000256" key="1">
    <source>
        <dbReference type="ARBA" id="ARBA00004586"/>
    </source>
</evidence>
<dbReference type="Pfam" id="PF01734">
    <property type="entry name" value="Patatin"/>
    <property type="match status" value="1"/>
</dbReference>
<dbReference type="GO" id="GO:0016042">
    <property type="term" value="P:lipid catabolic process"/>
    <property type="evidence" value="ECO:0007669"/>
    <property type="project" value="UniProtKB-UniRule"/>
</dbReference>
<feature type="domain" description="Cyclic nucleotide-binding" evidence="16">
    <location>
        <begin position="707"/>
        <end position="844"/>
    </location>
</feature>
<evidence type="ECO:0000259" key="17">
    <source>
        <dbReference type="PROSITE" id="PS51635"/>
    </source>
</evidence>
<feature type="compositionally biased region" description="Low complexity" evidence="15">
    <location>
        <begin position="530"/>
        <end position="541"/>
    </location>
</feature>
<organism evidence="18 19">
    <name type="scientific">Serendipita vermifera MAFF 305830</name>
    <dbReference type="NCBI Taxonomy" id="933852"/>
    <lineage>
        <taxon>Eukaryota</taxon>
        <taxon>Fungi</taxon>
        <taxon>Dikarya</taxon>
        <taxon>Basidiomycota</taxon>
        <taxon>Agaricomycotina</taxon>
        <taxon>Agaricomycetes</taxon>
        <taxon>Sebacinales</taxon>
        <taxon>Serendipitaceae</taxon>
        <taxon>Serendipita</taxon>
    </lineage>
</organism>
<evidence type="ECO:0000256" key="6">
    <source>
        <dbReference type="ARBA" id="ARBA00022737"/>
    </source>
</evidence>
<dbReference type="InterPro" id="IPR001423">
    <property type="entry name" value="LysoPLipase_patatin_CS"/>
</dbReference>
<feature type="compositionally biased region" description="Pro residues" evidence="15">
    <location>
        <begin position="763"/>
        <end position="772"/>
    </location>
</feature>
<dbReference type="InterPro" id="IPR014710">
    <property type="entry name" value="RmlC-like_jellyroll"/>
</dbReference>
<feature type="transmembrane region" description="Helical" evidence="14">
    <location>
        <begin position="6"/>
        <end position="25"/>
    </location>
</feature>
<dbReference type="Gene3D" id="3.40.1090.10">
    <property type="entry name" value="Cytosolic phospholipase A2 catalytic domain"/>
    <property type="match status" value="2"/>
</dbReference>
<dbReference type="PROSITE" id="PS51635">
    <property type="entry name" value="PNPLA"/>
    <property type="match status" value="1"/>
</dbReference>
<dbReference type="SUPFAM" id="SSF52151">
    <property type="entry name" value="FabD/lysophospholipase-like"/>
    <property type="match status" value="1"/>
</dbReference>
<dbReference type="SMART" id="SM00100">
    <property type="entry name" value="cNMP"/>
    <property type="match status" value="2"/>
</dbReference>
<dbReference type="PROSITE" id="PS51257">
    <property type="entry name" value="PROKAR_LIPOPROTEIN"/>
    <property type="match status" value="1"/>
</dbReference>
<dbReference type="Pfam" id="PF00027">
    <property type="entry name" value="cNMP_binding"/>
    <property type="match status" value="1"/>
</dbReference>
<dbReference type="InterPro" id="IPR000595">
    <property type="entry name" value="cNMP-bd_dom"/>
</dbReference>
<feature type="compositionally biased region" description="Polar residues" evidence="15">
    <location>
        <begin position="511"/>
        <end position="527"/>
    </location>
</feature>
<evidence type="ECO:0000256" key="3">
    <source>
        <dbReference type="ARBA" id="ARBA00013274"/>
    </source>
</evidence>
<dbReference type="GO" id="GO:0005789">
    <property type="term" value="C:endoplasmic reticulum membrane"/>
    <property type="evidence" value="ECO:0007669"/>
    <property type="project" value="UniProtKB-SubCell"/>
</dbReference>
<dbReference type="PROSITE" id="PS50042">
    <property type="entry name" value="CNMP_BINDING_3"/>
    <property type="match status" value="2"/>
</dbReference>
<proteinExistence type="inferred from homology"/>